<reference evidence="2" key="3">
    <citation type="submission" date="2025-09" db="UniProtKB">
        <authorList>
            <consortium name="Ensembl"/>
        </authorList>
    </citation>
    <scope>IDENTIFICATION</scope>
</reference>
<feature type="compositionally biased region" description="Polar residues" evidence="1">
    <location>
        <begin position="86"/>
        <end position="99"/>
    </location>
</feature>
<name>A0A7N9D7Y1_MACFA</name>
<evidence type="ECO:0000313" key="2">
    <source>
        <dbReference type="Ensembl" id="ENSMFAP00000061796.1"/>
    </source>
</evidence>
<proteinExistence type="predicted"/>
<dbReference type="PANTHER" id="PTHR47226:SF3">
    <property type="entry name" value="C2 CALCIUM-DEPENDENT DOMAIN-CONTAINING PROTEIN 4A"/>
    <property type="match status" value="1"/>
</dbReference>
<keyword evidence="3" id="KW-1185">Reference proteome</keyword>
<evidence type="ECO:0000313" key="3">
    <source>
        <dbReference type="Proteomes" id="UP000233100"/>
    </source>
</evidence>
<feature type="compositionally biased region" description="Low complexity" evidence="1">
    <location>
        <begin position="182"/>
        <end position="197"/>
    </location>
</feature>
<dbReference type="Ensembl" id="ENSMFAT00000101697.1">
    <property type="protein sequence ID" value="ENSMFAP00000061796.1"/>
    <property type="gene ID" value="ENSMFAG00000053675.1"/>
</dbReference>
<feature type="compositionally biased region" description="Pro residues" evidence="1">
    <location>
        <begin position="269"/>
        <end position="279"/>
    </location>
</feature>
<reference evidence="2" key="2">
    <citation type="submission" date="2025-08" db="UniProtKB">
        <authorList>
            <consortium name="Ensembl"/>
        </authorList>
    </citation>
    <scope>IDENTIFICATION</scope>
</reference>
<dbReference type="InterPro" id="IPR039208">
    <property type="entry name" value="C2_Ca-dependent_4"/>
</dbReference>
<feature type="region of interest" description="Disordered" evidence="1">
    <location>
        <begin position="167"/>
        <end position="280"/>
    </location>
</feature>
<feature type="region of interest" description="Disordered" evidence="1">
    <location>
        <begin position="111"/>
        <end position="132"/>
    </location>
</feature>
<protein>
    <submittedName>
        <fullName evidence="2">Uncharacterized protein</fullName>
    </submittedName>
</protein>
<dbReference type="PANTHER" id="PTHR47226">
    <property type="entry name" value="C2 CALCIUM-DEPENDENT DOMAIN-CONTAINING PROTEIN 4A"/>
    <property type="match status" value="1"/>
</dbReference>
<dbReference type="AlphaFoldDB" id="A0A7N9D7Y1"/>
<feature type="compositionally biased region" description="Low complexity" evidence="1">
    <location>
        <begin position="211"/>
        <end position="225"/>
    </location>
</feature>
<organism evidence="2 3">
    <name type="scientific">Macaca fascicularis</name>
    <name type="common">Crab-eating macaque</name>
    <name type="synonym">Cynomolgus monkey</name>
    <dbReference type="NCBI Taxonomy" id="9541"/>
    <lineage>
        <taxon>Eukaryota</taxon>
        <taxon>Metazoa</taxon>
        <taxon>Chordata</taxon>
        <taxon>Craniata</taxon>
        <taxon>Vertebrata</taxon>
        <taxon>Euteleostomi</taxon>
        <taxon>Mammalia</taxon>
        <taxon>Eutheria</taxon>
        <taxon>Euarchontoglires</taxon>
        <taxon>Primates</taxon>
        <taxon>Haplorrhini</taxon>
        <taxon>Catarrhini</taxon>
        <taxon>Cercopithecidae</taxon>
        <taxon>Cercopithecinae</taxon>
        <taxon>Macaca</taxon>
    </lineage>
</organism>
<feature type="region of interest" description="Disordered" evidence="1">
    <location>
        <begin position="75"/>
        <end position="99"/>
    </location>
</feature>
<reference evidence="2 3" key="1">
    <citation type="submission" date="2013-03" db="EMBL/GenBank/DDBJ databases">
        <authorList>
            <person name="Warren W."/>
            <person name="Wilson R.K."/>
        </authorList>
    </citation>
    <scope>NUCLEOTIDE SEQUENCE</scope>
</reference>
<dbReference type="Proteomes" id="UP000233100">
    <property type="component" value="Chromosome 7"/>
</dbReference>
<evidence type="ECO:0000256" key="1">
    <source>
        <dbReference type="SAM" id="MobiDB-lite"/>
    </source>
</evidence>
<dbReference type="GeneTree" id="ENSGT00940000163765"/>
<sequence length="459" mass="48039">TLVLNPAARALNFPTAKRLSWSVSQAGRCRDPSDAGLQADKLQQSVARCGAWSDSASVLSAFGGVETGFSRVGRAEPSLVPPPRAQTCSLRTASPSSASHRGSCPAWPWLHSGIPGSKKQRRTRAPAARTGTRARRPRCRCRICPVYAPPTASACCSRARTLAARSRSCLGTRPRPDPGPTPTASAAAAARTPSWGPCATRELRARPPCGPRRSPSAPRRGSPAAPRLPPLACPRRAAEPRAAGWEESPPGPRPLRLQRERGRGAPRGLPVPGPGPSASPPLCRVPFPERLGAEGTVALGRAGDALRLAAEYCPGTGRLRLRLLRAEGLAGGAPGPAPFAASSASSCGRRAPRVGNAALWWGAAARPPLTRTSASTASRRTRCAAWLFASRPGTRAAAGSGAACWARVSCPWAPSCCSEGPAVPGALCQGTPDTDSRVVQNKRVFVLLIRPVSVQHWQR</sequence>
<accession>A0A7N9D7Y1</accession>